<protein>
    <submittedName>
        <fullName evidence="3">Two-component system regulatory protein YycI</fullName>
    </submittedName>
</protein>
<keyword evidence="1" id="KW-0472">Membrane</keyword>
<dbReference type="Proteomes" id="UP000595847">
    <property type="component" value="Chromosome"/>
</dbReference>
<dbReference type="AlphaFoldDB" id="A0A7T5EKW4"/>
<evidence type="ECO:0000256" key="1">
    <source>
        <dbReference type="SAM" id="Phobius"/>
    </source>
</evidence>
<evidence type="ECO:0000313" key="5">
    <source>
        <dbReference type="Proteomes" id="UP000595847"/>
    </source>
</evidence>
<keyword evidence="1" id="KW-1133">Transmembrane helix</keyword>
<gene>
    <name evidence="3" type="ORF">JD108_21920</name>
    <name evidence="4" type="ORF">KDJ56_21855</name>
</gene>
<accession>A0A7T5EKW4</accession>
<dbReference type="Gene3D" id="2.40.128.690">
    <property type="entry name" value="YycH protein, domain 3-like"/>
    <property type="match status" value="1"/>
</dbReference>
<evidence type="ECO:0000313" key="3">
    <source>
        <dbReference type="EMBL" id="QQE74427.1"/>
    </source>
</evidence>
<reference evidence="3 5" key="1">
    <citation type="submission" date="2020-12" db="EMBL/GenBank/DDBJ databases">
        <title>strain FJAT-54423T represents a novel species of the genus Brevibacillus.</title>
        <authorList>
            <person name="Tang R."/>
        </authorList>
    </citation>
    <scope>NUCLEOTIDE SEQUENCE [LARGE SCALE GENOMIC DNA]</scope>
    <source>
        <strain evidence="3 5">FJAT-54423</strain>
    </source>
</reference>
<feature type="domain" description="Regulatory protein YycH-like" evidence="2">
    <location>
        <begin position="39"/>
        <end position="243"/>
    </location>
</feature>
<dbReference type="RefSeq" id="WP_198828007.1">
    <property type="nucleotide sequence ID" value="NZ_CP066308.1"/>
</dbReference>
<sequence length="261" mass="29657">MDWSKTKTILIWAFLMLDVFLGYQVYATRGGYLQSPQASQAEKWEMRDYLSQHNITLDAEVPTETPDMTLLNAEYTGFGPIELQEMTGIQATVEKMALAARLDPPIPIHGQITPSELLRQIGPRMMYAEQYTADLYQSNQGRLLYWQMYDKKPLFVAPLEVYLADGTILGYRQTFLNIRSQGTSRPIISGYTAIRSLVEKQVIQPGERIESVTLGYYGSYDAESQVLAPVWRIIHDGKQHFVNGITGAQERPLIGFYFPGK</sequence>
<dbReference type="Pfam" id="PF09648">
    <property type="entry name" value="YycI"/>
    <property type="match status" value="1"/>
</dbReference>
<reference evidence="4" key="2">
    <citation type="submission" date="2021-04" db="EMBL/GenBank/DDBJ databases">
        <title>Brevibacillus composti FJAT-54423, complete genome.</title>
        <authorList>
            <person name="Tang R."/>
        </authorList>
    </citation>
    <scope>NUCLEOTIDE SEQUENCE</scope>
    <source>
        <strain evidence="4">FJAT-54424</strain>
    </source>
</reference>
<organism evidence="3 5">
    <name type="scientific">Brevibacillus composti</name>
    <dbReference type="NCBI Taxonomy" id="2796470"/>
    <lineage>
        <taxon>Bacteria</taxon>
        <taxon>Bacillati</taxon>
        <taxon>Bacillota</taxon>
        <taxon>Bacilli</taxon>
        <taxon>Bacillales</taxon>
        <taxon>Paenibacillaceae</taxon>
        <taxon>Brevibacillus</taxon>
    </lineage>
</organism>
<feature type="transmembrane region" description="Helical" evidence="1">
    <location>
        <begin position="9"/>
        <end position="26"/>
    </location>
</feature>
<dbReference type="GO" id="GO:0016020">
    <property type="term" value="C:membrane"/>
    <property type="evidence" value="ECO:0007669"/>
    <property type="project" value="InterPro"/>
</dbReference>
<proteinExistence type="predicted"/>
<dbReference type="KEGG" id="bcop:JD108_21920"/>
<dbReference type="Proteomes" id="UP000677234">
    <property type="component" value="Chromosome"/>
</dbReference>
<dbReference type="EMBL" id="CP066308">
    <property type="protein sequence ID" value="QQE74427.1"/>
    <property type="molecule type" value="Genomic_DNA"/>
</dbReference>
<keyword evidence="1" id="KW-0812">Transmembrane</keyword>
<keyword evidence="6" id="KW-1185">Reference proteome</keyword>
<evidence type="ECO:0000259" key="2">
    <source>
        <dbReference type="Pfam" id="PF09648"/>
    </source>
</evidence>
<evidence type="ECO:0000313" key="4">
    <source>
        <dbReference type="EMBL" id="QUO41509.1"/>
    </source>
</evidence>
<name>A0A7T5EKW4_9BACL</name>
<dbReference type="InterPro" id="IPR018604">
    <property type="entry name" value="YycI-like"/>
</dbReference>
<evidence type="ECO:0000313" key="6">
    <source>
        <dbReference type="Proteomes" id="UP000677234"/>
    </source>
</evidence>
<dbReference type="EMBL" id="CP073708">
    <property type="protein sequence ID" value="QUO41509.1"/>
    <property type="molecule type" value="Genomic_DNA"/>
</dbReference>